<dbReference type="PROSITE" id="PS00455">
    <property type="entry name" value="AMP_BINDING"/>
    <property type="match status" value="1"/>
</dbReference>
<dbReference type="PANTHER" id="PTHR43767">
    <property type="entry name" value="LONG-CHAIN-FATTY-ACID--COA LIGASE"/>
    <property type="match status" value="1"/>
</dbReference>
<dbReference type="InterPro" id="IPR042099">
    <property type="entry name" value="ANL_N_sf"/>
</dbReference>
<feature type="domain" description="AMP-dependent synthetase/ligase" evidence="2">
    <location>
        <begin position="123"/>
        <end position="332"/>
    </location>
</feature>
<dbReference type="InterPro" id="IPR050237">
    <property type="entry name" value="ATP-dep_AMP-bd_enzyme"/>
</dbReference>
<evidence type="ECO:0000313" key="6">
    <source>
        <dbReference type="Proteomes" id="UP000297626"/>
    </source>
</evidence>
<evidence type="ECO:0000259" key="4">
    <source>
        <dbReference type="Pfam" id="PF01757"/>
    </source>
</evidence>
<dbReference type="Pfam" id="PF00501">
    <property type="entry name" value="AMP-binding"/>
    <property type="match status" value="1"/>
</dbReference>
<dbReference type="InterPro" id="IPR020845">
    <property type="entry name" value="AMP-binding_CS"/>
</dbReference>
<dbReference type="SUPFAM" id="SSF56801">
    <property type="entry name" value="Acetyl-CoA synthetase-like"/>
    <property type="match status" value="1"/>
</dbReference>
<dbReference type="AlphaFoldDB" id="A0A4R9BIU5"/>
<dbReference type="Pfam" id="PF01757">
    <property type="entry name" value="Acyl_transf_3"/>
    <property type="match status" value="1"/>
</dbReference>
<comment type="caution">
    <text evidence="5">The sequence shown here is derived from an EMBL/GenBank/DDBJ whole genome shotgun (WGS) entry which is preliminary data.</text>
</comment>
<evidence type="ECO:0000259" key="3">
    <source>
        <dbReference type="Pfam" id="PF00550"/>
    </source>
</evidence>
<accession>A0A4R9BIU5</accession>
<proteinExistence type="predicted"/>
<dbReference type="Gene3D" id="3.40.50.12780">
    <property type="entry name" value="N-terminal domain of ligase-like"/>
    <property type="match status" value="1"/>
</dbReference>
<keyword evidence="6" id="KW-1185">Reference proteome</keyword>
<dbReference type="GO" id="GO:0016747">
    <property type="term" value="F:acyltransferase activity, transferring groups other than amino-acyl groups"/>
    <property type="evidence" value="ECO:0007669"/>
    <property type="project" value="InterPro"/>
</dbReference>
<dbReference type="Gene3D" id="3.40.50.1820">
    <property type="entry name" value="alpha/beta hydrolase"/>
    <property type="match status" value="1"/>
</dbReference>
<dbReference type="Pfam" id="PF00550">
    <property type="entry name" value="PP-binding"/>
    <property type="match status" value="1"/>
</dbReference>
<keyword evidence="1" id="KW-0812">Transmembrane</keyword>
<dbReference type="SUPFAM" id="SSF47336">
    <property type="entry name" value="ACP-like"/>
    <property type="match status" value="1"/>
</dbReference>
<name>A0A4R9BIU5_9MICO</name>
<feature type="transmembrane region" description="Helical" evidence="1">
    <location>
        <begin position="810"/>
        <end position="828"/>
    </location>
</feature>
<reference evidence="5 6" key="1">
    <citation type="submission" date="2019-03" db="EMBL/GenBank/DDBJ databases">
        <title>Genomics of glacier-inhabiting Cryobacterium strains.</title>
        <authorList>
            <person name="Liu Q."/>
            <person name="Xin Y.-H."/>
        </authorList>
    </citation>
    <scope>NUCLEOTIDE SEQUENCE [LARGE SCALE GENOMIC DNA]</scope>
    <source>
        <strain evidence="5 6">Sr54</strain>
    </source>
</reference>
<evidence type="ECO:0000259" key="2">
    <source>
        <dbReference type="Pfam" id="PF00501"/>
    </source>
</evidence>
<feature type="transmembrane region" description="Helical" evidence="1">
    <location>
        <begin position="675"/>
        <end position="696"/>
    </location>
</feature>
<feature type="transmembrane region" description="Helical" evidence="1">
    <location>
        <begin position="736"/>
        <end position="754"/>
    </location>
</feature>
<sequence length="884" mass="95056">MPAPHLRLLRGADEDVAFVAGGGFVSYAQVAEMAAARRRELGDVRRLVMLEASNAVESIVTYLAALEGGHPVLLVPPGDDEASRTLRASLADRFNPDVLFIGGDGDGEGGAALREVRPGSAHSFADDLALLVNTSGSTGTPKLVRLSRQNVLSNAHAIASYLRLTPADRAVTTLPLHYCYGLSVLNSHLVAGASVLLTDRSVADAAFWEEAATHRITSFAGVPYTFELLEAGEFTDRLPASIRYLTQAGGRLAPDAVRRFARLGERRGFEFFAMYGQTEATARMAYVPAEFAAQAAGTIGRAIPGGRLRIDAAPGTDVGELVYQGPNVMLGYAETPADFALGRSLHELRTGDLARQRDDGMFEVVGRLNRFVKVYGLRVDLDSVQRLLAQEGFEARTASTGEDVLVFVRAARYVDRVRTRAAALLGIPAHAIRVYSISEFPRTASGKPDCVALVRYAETIDAQKVSVGVIGGQGATADVIRDLFIVLLERPDATISDSFAGLGGDSLSYVEVALRLEDLLGALPRNWPIQSAQTLASLAEGSSPRADRTAVGESEIGGPATGTGWWGRLSRVETPAVLRAVAIVLIVATHADLITVEGGAHLLLAVAGYNLARFQLANVAGATRVRRLLTSAAQIAVPAALWIGAVAVFTGKYTWTTALLVNNIVPGDGGWNEQWQFWFLEAAVWTMLGLAAMFLIRPLDRLERRHPWTFSVALFVAAVTIRFALVGIEAEGVERYAVITVLWCFVLGWVIARADSNGKRLAVSVAAIVATAGFFGDPAREAVVVGGILLLIWVQRLPIHRLLVPAVRRLASASLFIYLTHWVVYPAWEMSAPWFGTVLSLSIGVAAWYLYRLGGRALNFTVPSGIRGHKFALARGDESLRTTE</sequence>
<dbReference type="EMBL" id="SOHN01000018">
    <property type="protein sequence ID" value="TFD85236.1"/>
    <property type="molecule type" value="Genomic_DNA"/>
</dbReference>
<feature type="transmembrane region" description="Helical" evidence="1">
    <location>
        <begin position="635"/>
        <end position="655"/>
    </location>
</feature>
<evidence type="ECO:0000313" key="5">
    <source>
        <dbReference type="EMBL" id="TFD85236.1"/>
    </source>
</evidence>
<feature type="transmembrane region" description="Helical" evidence="1">
    <location>
        <begin position="708"/>
        <end position="730"/>
    </location>
</feature>
<feature type="domain" description="Carrier" evidence="3">
    <location>
        <begin position="479"/>
        <end position="539"/>
    </location>
</feature>
<dbReference type="InterPro" id="IPR000873">
    <property type="entry name" value="AMP-dep_synth/lig_dom"/>
</dbReference>
<dbReference type="InterPro" id="IPR002656">
    <property type="entry name" value="Acyl_transf_3_dom"/>
</dbReference>
<dbReference type="PANTHER" id="PTHR43767:SF10">
    <property type="entry name" value="SURFACTIN SYNTHASE SUBUNIT 1"/>
    <property type="match status" value="1"/>
</dbReference>
<feature type="transmembrane region" description="Helical" evidence="1">
    <location>
        <begin position="761"/>
        <end position="776"/>
    </location>
</feature>
<feature type="domain" description="Acyltransferase 3" evidence="4">
    <location>
        <begin position="577"/>
        <end position="831"/>
    </location>
</feature>
<gene>
    <name evidence="5" type="ORF">E3T51_15480</name>
</gene>
<feature type="transmembrane region" description="Helical" evidence="1">
    <location>
        <begin position="834"/>
        <end position="851"/>
    </location>
</feature>
<keyword evidence="1" id="KW-0472">Membrane</keyword>
<dbReference type="RefSeq" id="WP_134530617.1">
    <property type="nucleotide sequence ID" value="NZ_SOHN01000018.1"/>
</dbReference>
<feature type="transmembrane region" description="Helical" evidence="1">
    <location>
        <begin position="782"/>
        <end position="798"/>
    </location>
</feature>
<protein>
    <submittedName>
        <fullName evidence="5">AMP-dependent synthetase</fullName>
    </submittedName>
</protein>
<dbReference type="InterPro" id="IPR009081">
    <property type="entry name" value="PP-bd_ACP"/>
</dbReference>
<dbReference type="InterPro" id="IPR029058">
    <property type="entry name" value="AB_hydrolase_fold"/>
</dbReference>
<evidence type="ECO:0000256" key="1">
    <source>
        <dbReference type="SAM" id="Phobius"/>
    </source>
</evidence>
<dbReference type="Proteomes" id="UP000297626">
    <property type="component" value="Unassembled WGS sequence"/>
</dbReference>
<keyword evidence="1" id="KW-1133">Transmembrane helix</keyword>
<dbReference type="InterPro" id="IPR036736">
    <property type="entry name" value="ACP-like_sf"/>
</dbReference>
<organism evidence="5 6">
    <name type="scientific">Cryobacterium serini</name>
    <dbReference type="NCBI Taxonomy" id="1259201"/>
    <lineage>
        <taxon>Bacteria</taxon>
        <taxon>Bacillati</taxon>
        <taxon>Actinomycetota</taxon>
        <taxon>Actinomycetes</taxon>
        <taxon>Micrococcales</taxon>
        <taxon>Microbacteriaceae</taxon>
        <taxon>Cryobacterium</taxon>
    </lineage>
</organism>